<dbReference type="Pfam" id="PF00266">
    <property type="entry name" value="Aminotran_5"/>
    <property type="match status" value="1"/>
</dbReference>
<protein>
    <submittedName>
        <fullName evidence="9">Alanine--glyoxylate aminotransferase family protein</fullName>
    </submittedName>
</protein>
<dbReference type="Gene3D" id="3.40.640.10">
    <property type="entry name" value="Type I PLP-dependent aspartate aminotransferase-like (Major domain)"/>
    <property type="match status" value="1"/>
</dbReference>
<dbReference type="PANTHER" id="PTHR21152:SF40">
    <property type="entry name" value="ALANINE--GLYOXYLATE AMINOTRANSFERASE"/>
    <property type="match status" value="1"/>
</dbReference>
<dbReference type="InterPro" id="IPR015422">
    <property type="entry name" value="PyrdxlP-dep_Trfase_small"/>
</dbReference>
<dbReference type="PROSITE" id="PS00595">
    <property type="entry name" value="AA_TRANSFER_CLASS_5"/>
    <property type="match status" value="1"/>
</dbReference>
<dbReference type="GO" id="GO:0008453">
    <property type="term" value="F:alanine-glyoxylate transaminase activity"/>
    <property type="evidence" value="ECO:0007669"/>
    <property type="project" value="TreeGrafter"/>
</dbReference>
<evidence type="ECO:0000256" key="1">
    <source>
        <dbReference type="ARBA" id="ARBA00001933"/>
    </source>
</evidence>
<proteinExistence type="inferred from homology"/>
<dbReference type="KEGG" id="aaut:ACETAC_09350"/>
<reference evidence="9" key="1">
    <citation type="submission" date="2020-08" db="EMBL/GenBank/DDBJ databases">
        <title>Genomic insights into the carbon and energy metabolism of the first obligate autotrophic acetogenic bacterium Aceticella autotrophica gen. nov., sp. nov.</title>
        <authorList>
            <person name="Toshchakov S.V."/>
            <person name="Elcheninov A.G."/>
            <person name="Kublanov I.V."/>
            <person name="Frolov E.N."/>
            <person name="Lebedinsky A.V."/>
        </authorList>
    </citation>
    <scope>NUCLEOTIDE SEQUENCE</scope>
    <source>
        <strain evidence="9">3443-3Ac</strain>
    </source>
</reference>
<keyword evidence="10" id="KW-1185">Reference proteome</keyword>
<name>A0A975AV66_9THEO</name>
<dbReference type="GO" id="GO:0019265">
    <property type="term" value="P:glycine biosynthetic process, by transamination of glyoxylate"/>
    <property type="evidence" value="ECO:0007669"/>
    <property type="project" value="TreeGrafter"/>
</dbReference>
<dbReference type="InterPro" id="IPR015421">
    <property type="entry name" value="PyrdxlP-dep_Trfase_major"/>
</dbReference>
<dbReference type="InterPro" id="IPR024169">
    <property type="entry name" value="SP_NH2Trfase/AEP_transaminase"/>
</dbReference>
<dbReference type="Proteomes" id="UP000671913">
    <property type="component" value="Chromosome"/>
</dbReference>
<evidence type="ECO:0000259" key="8">
    <source>
        <dbReference type="Pfam" id="PF00266"/>
    </source>
</evidence>
<evidence type="ECO:0000256" key="5">
    <source>
        <dbReference type="PIRSR" id="PIRSR000524-50"/>
    </source>
</evidence>
<feature type="binding site" evidence="4">
    <location>
        <position position="335"/>
    </location>
    <ligand>
        <name>substrate</name>
    </ligand>
</feature>
<feature type="domain" description="Aminotransferase class V" evidence="8">
    <location>
        <begin position="22"/>
        <end position="327"/>
    </location>
</feature>
<dbReference type="RefSeq" id="WP_284679754.1">
    <property type="nucleotide sequence ID" value="NZ_CP060096.1"/>
</dbReference>
<organism evidence="9 10">
    <name type="scientific">Aceticella autotrophica</name>
    <dbReference type="NCBI Taxonomy" id="2755338"/>
    <lineage>
        <taxon>Bacteria</taxon>
        <taxon>Bacillati</taxon>
        <taxon>Bacillota</taxon>
        <taxon>Clostridia</taxon>
        <taxon>Thermoanaerobacterales</taxon>
        <taxon>Thermoanaerobacteraceae</taxon>
        <taxon>Aceticella</taxon>
    </lineage>
</organism>
<feature type="modified residue" description="N6-(pyridoxal phosphate)lysine" evidence="5">
    <location>
        <position position="189"/>
    </location>
</feature>
<dbReference type="SUPFAM" id="SSF53383">
    <property type="entry name" value="PLP-dependent transferases"/>
    <property type="match status" value="1"/>
</dbReference>
<sequence length="363" mass="40267">MNKKILMTPGPTMVPEEVLEINGRQPMHHRTQEFYELFSGLNLNLKKIFKTKMEVMTLTASGTGAMEASVANLFSKGDKVLFATIGHFGERFYDIAKIYGLDAELLDFGWGNAVDLNVLEDKLKDGDYKALFITQNETSTGVTNDIKAAAETAGKYSIPVIVDAVSSLGGIPLEMDKWGVDVVITCSQKCFMSPPGLSFISLSERAWGMAEKSTLPKYYFDLKKARKGVMKEKPDTPYTPAVSTIMAAKRATDMLLSLGLDNVYKRQEDFGKKVRDYIKDIGLQLFPEECIASNLISAIKVPEDISASDIINYILEKHNILITGGQGRLKGKIIRIGHMGYVTEEMLEKTLNALKEAVLKLKK</sequence>
<dbReference type="InterPro" id="IPR000192">
    <property type="entry name" value="Aminotrans_V_dom"/>
</dbReference>
<evidence type="ECO:0000256" key="2">
    <source>
        <dbReference type="ARBA" id="ARBA00009236"/>
    </source>
</evidence>
<dbReference type="PIRSF" id="PIRSF000524">
    <property type="entry name" value="SPT"/>
    <property type="match status" value="1"/>
</dbReference>
<keyword evidence="9" id="KW-0032">Aminotransferase</keyword>
<evidence type="ECO:0000256" key="4">
    <source>
        <dbReference type="PIRSR" id="PIRSR000524-1"/>
    </source>
</evidence>
<evidence type="ECO:0000256" key="7">
    <source>
        <dbReference type="RuleBase" id="RU004504"/>
    </source>
</evidence>
<evidence type="ECO:0000256" key="6">
    <source>
        <dbReference type="RuleBase" id="RU004075"/>
    </source>
</evidence>
<dbReference type="PANTHER" id="PTHR21152">
    <property type="entry name" value="AMINOTRANSFERASE CLASS V"/>
    <property type="match status" value="1"/>
</dbReference>
<dbReference type="InterPro" id="IPR020578">
    <property type="entry name" value="Aminotrans_V_PyrdxlP_BS"/>
</dbReference>
<dbReference type="InterPro" id="IPR015424">
    <property type="entry name" value="PyrdxlP-dep_Trfase"/>
</dbReference>
<accession>A0A975AV66</accession>
<comment type="cofactor">
    <cofactor evidence="1 5 7">
        <name>pyridoxal 5'-phosphate</name>
        <dbReference type="ChEBI" id="CHEBI:597326"/>
    </cofactor>
</comment>
<evidence type="ECO:0000313" key="9">
    <source>
        <dbReference type="EMBL" id="QSZ27060.1"/>
    </source>
</evidence>
<evidence type="ECO:0000256" key="3">
    <source>
        <dbReference type="ARBA" id="ARBA00022898"/>
    </source>
</evidence>
<keyword evidence="3 5" id="KW-0663">Pyridoxal phosphate</keyword>
<dbReference type="AlphaFoldDB" id="A0A975AV66"/>
<gene>
    <name evidence="9" type="ORF">ACETAC_09350</name>
</gene>
<dbReference type="GO" id="GO:0004760">
    <property type="term" value="F:L-serine-pyruvate transaminase activity"/>
    <property type="evidence" value="ECO:0007669"/>
    <property type="project" value="TreeGrafter"/>
</dbReference>
<dbReference type="EMBL" id="CP060096">
    <property type="protein sequence ID" value="QSZ27060.1"/>
    <property type="molecule type" value="Genomic_DNA"/>
</dbReference>
<evidence type="ECO:0000313" key="10">
    <source>
        <dbReference type="Proteomes" id="UP000671913"/>
    </source>
</evidence>
<keyword evidence="9" id="KW-0808">Transferase</keyword>
<comment type="similarity">
    <text evidence="2 6">Belongs to the class-V pyridoxal-phosphate-dependent aminotransferase family.</text>
</comment>
<dbReference type="Gene3D" id="3.90.1150.10">
    <property type="entry name" value="Aspartate Aminotransferase, domain 1"/>
    <property type="match status" value="1"/>
</dbReference>